<organism evidence="18 19">
    <name type="scientific">Stenotrophomonas hibiscicola</name>
    <dbReference type="NCBI Taxonomy" id="86189"/>
    <lineage>
        <taxon>Bacteria</taxon>
        <taxon>Pseudomonadati</taxon>
        <taxon>Pseudomonadota</taxon>
        <taxon>Gammaproteobacteria</taxon>
        <taxon>Lysobacterales</taxon>
        <taxon>Lysobacteraceae</taxon>
        <taxon>Stenotrophomonas</taxon>
        <taxon>Stenotrophomonas maltophilia group</taxon>
    </lineage>
</organism>
<dbReference type="CDD" id="cd00082">
    <property type="entry name" value="HisKA"/>
    <property type="match status" value="1"/>
</dbReference>
<keyword evidence="5" id="KW-0997">Cell inner membrane</keyword>
<evidence type="ECO:0000256" key="5">
    <source>
        <dbReference type="ARBA" id="ARBA00022519"/>
    </source>
</evidence>
<dbReference type="InterPro" id="IPR003661">
    <property type="entry name" value="HisK_dim/P_dom"/>
</dbReference>
<evidence type="ECO:0000256" key="3">
    <source>
        <dbReference type="ARBA" id="ARBA00012438"/>
    </source>
</evidence>
<dbReference type="PROSITE" id="PS50109">
    <property type="entry name" value="HIS_KIN"/>
    <property type="match status" value="1"/>
</dbReference>
<comment type="catalytic activity">
    <reaction evidence="1">
        <text>ATP + protein L-histidine = ADP + protein N-phospho-L-histidine.</text>
        <dbReference type="EC" id="2.7.13.3"/>
    </reaction>
</comment>
<evidence type="ECO:0000259" key="17">
    <source>
        <dbReference type="PROSITE" id="PS50885"/>
    </source>
</evidence>
<evidence type="ECO:0000256" key="15">
    <source>
        <dbReference type="SAM" id="Phobius"/>
    </source>
</evidence>
<dbReference type="RefSeq" id="WP_134735073.1">
    <property type="nucleotide sequence ID" value="NZ_JAWISD010000004.1"/>
</dbReference>
<dbReference type="InterPro" id="IPR050980">
    <property type="entry name" value="2C_sensor_his_kinase"/>
</dbReference>
<evidence type="ECO:0000256" key="14">
    <source>
        <dbReference type="ARBA" id="ARBA00023136"/>
    </source>
</evidence>
<keyword evidence="10 18" id="KW-0418">Kinase</keyword>
<evidence type="ECO:0000256" key="9">
    <source>
        <dbReference type="ARBA" id="ARBA00022741"/>
    </source>
</evidence>
<dbReference type="EC" id="2.7.13.3" evidence="3"/>
<keyword evidence="4" id="KW-1003">Cell membrane</keyword>
<reference evidence="18 19" key="1">
    <citation type="submission" date="2024-04" db="EMBL/GenBank/DDBJ databases">
        <title>WGS of bacteria from Torrens River.</title>
        <authorList>
            <person name="Wyrsch E.R."/>
            <person name="Drigo B."/>
        </authorList>
    </citation>
    <scope>NUCLEOTIDE SEQUENCE [LARGE SCALE GENOMIC DNA]</scope>
    <source>
        <strain evidence="18 19">TWI153</strain>
    </source>
</reference>
<keyword evidence="6" id="KW-0597">Phosphoprotein</keyword>
<evidence type="ECO:0000256" key="13">
    <source>
        <dbReference type="ARBA" id="ARBA00023012"/>
    </source>
</evidence>
<comment type="subcellular location">
    <subcellularLocation>
        <location evidence="2">Cell inner membrane</location>
        <topology evidence="2">Multi-pass membrane protein</topology>
    </subcellularLocation>
</comment>
<evidence type="ECO:0000256" key="6">
    <source>
        <dbReference type="ARBA" id="ARBA00022553"/>
    </source>
</evidence>
<dbReference type="Pfam" id="PF00512">
    <property type="entry name" value="HisKA"/>
    <property type="match status" value="1"/>
</dbReference>
<sequence length="432" mass="46285">MLALASLLLATLVSVAVVGWMPRPAPPPMQLDQAVQVLRGEQAAAPLGLHLATQDAPPQGSASDWLTQLAALQMGLPVEDVRLVWSGQGKAPDVQVIESGALLDATARAGVLKAQAAVLTAMQWPPFELGVRQADGRWQVVGSDHSDLAAWRRQVILALLGGAVLLAPLAAWASIRLGRPLRRLADASARVDLQAETPLPDDGPREVQMLAAAIGTGRERLRAQAQDMTHMLAAVAHDLRTPLTGLRLRAEFAPTPQAARMVADIERMDTMIEQVLDYARGELQPLQMRPLDLAALLEECVQAALLRGVEISIQGPDSLPWHGDALLLRRAFDNLIDNADRYAGAVELRVAVVERGVQLEVMDRGPGIAEGDRVRLLQPFQRSESSRSRATGGTGLGLAVAANVARRHAGELQLLHREGGGLIARVLLGRLP</sequence>
<dbReference type="InterPro" id="IPR003660">
    <property type="entry name" value="HAMP_dom"/>
</dbReference>
<proteinExistence type="predicted"/>
<evidence type="ECO:0000256" key="2">
    <source>
        <dbReference type="ARBA" id="ARBA00004429"/>
    </source>
</evidence>
<feature type="transmembrane region" description="Helical" evidence="15">
    <location>
        <begin position="155"/>
        <end position="175"/>
    </location>
</feature>
<dbReference type="EMBL" id="JBDJOF010000017">
    <property type="protein sequence ID" value="MEN5390248.1"/>
    <property type="molecule type" value="Genomic_DNA"/>
</dbReference>
<keyword evidence="13" id="KW-0902">Two-component regulatory system</keyword>
<dbReference type="GO" id="GO:0016301">
    <property type="term" value="F:kinase activity"/>
    <property type="evidence" value="ECO:0007669"/>
    <property type="project" value="UniProtKB-KW"/>
</dbReference>
<evidence type="ECO:0000256" key="1">
    <source>
        <dbReference type="ARBA" id="ARBA00000085"/>
    </source>
</evidence>
<dbReference type="SUPFAM" id="SSF55874">
    <property type="entry name" value="ATPase domain of HSP90 chaperone/DNA topoisomerase II/histidine kinase"/>
    <property type="match status" value="1"/>
</dbReference>
<feature type="domain" description="HAMP" evidence="17">
    <location>
        <begin position="175"/>
        <end position="226"/>
    </location>
</feature>
<keyword evidence="14 15" id="KW-0472">Membrane</keyword>
<keyword evidence="8 15" id="KW-0812">Transmembrane</keyword>
<evidence type="ECO:0000259" key="16">
    <source>
        <dbReference type="PROSITE" id="PS50109"/>
    </source>
</evidence>
<evidence type="ECO:0000256" key="12">
    <source>
        <dbReference type="ARBA" id="ARBA00022989"/>
    </source>
</evidence>
<keyword evidence="19" id="KW-1185">Reference proteome</keyword>
<dbReference type="Gene3D" id="6.10.340.10">
    <property type="match status" value="1"/>
</dbReference>
<dbReference type="InterPro" id="IPR005467">
    <property type="entry name" value="His_kinase_dom"/>
</dbReference>
<gene>
    <name evidence="18" type="ORF">ABE587_10505</name>
</gene>
<dbReference type="Gene3D" id="1.10.287.130">
    <property type="match status" value="1"/>
</dbReference>
<dbReference type="PROSITE" id="PS50885">
    <property type="entry name" value="HAMP"/>
    <property type="match status" value="1"/>
</dbReference>
<feature type="domain" description="Histidine kinase" evidence="16">
    <location>
        <begin position="234"/>
        <end position="432"/>
    </location>
</feature>
<dbReference type="Gene3D" id="3.30.565.10">
    <property type="entry name" value="Histidine kinase-like ATPase, C-terminal domain"/>
    <property type="match status" value="1"/>
</dbReference>
<dbReference type="PANTHER" id="PTHR44936">
    <property type="entry name" value="SENSOR PROTEIN CREC"/>
    <property type="match status" value="1"/>
</dbReference>
<evidence type="ECO:0000256" key="4">
    <source>
        <dbReference type="ARBA" id="ARBA00022475"/>
    </source>
</evidence>
<dbReference type="PRINTS" id="PR00344">
    <property type="entry name" value="BCTRLSENSOR"/>
</dbReference>
<evidence type="ECO:0000313" key="19">
    <source>
        <dbReference type="Proteomes" id="UP001400166"/>
    </source>
</evidence>
<name>A0ABV0CAY1_9GAMM</name>
<dbReference type="CDD" id="cd00075">
    <property type="entry name" value="HATPase"/>
    <property type="match status" value="1"/>
</dbReference>
<evidence type="ECO:0000256" key="11">
    <source>
        <dbReference type="ARBA" id="ARBA00022840"/>
    </source>
</evidence>
<dbReference type="InterPro" id="IPR003594">
    <property type="entry name" value="HATPase_dom"/>
</dbReference>
<dbReference type="Proteomes" id="UP001400166">
    <property type="component" value="Unassembled WGS sequence"/>
</dbReference>
<protein>
    <recommendedName>
        <fullName evidence="3">histidine kinase</fullName>
        <ecNumber evidence="3">2.7.13.3</ecNumber>
    </recommendedName>
</protein>
<accession>A0ABV0CAY1</accession>
<dbReference type="SUPFAM" id="SSF47384">
    <property type="entry name" value="Homodimeric domain of signal transducing histidine kinase"/>
    <property type="match status" value="1"/>
</dbReference>
<evidence type="ECO:0000256" key="10">
    <source>
        <dbReference type="ARBA" id="ARBA00022777"/>
    </source>
</evidence>
<evidence type="ECO:0000256" key="8">
    <source>
        <dbReference type="ARBA" id="ARBA00022692"/>
    </source>
</evidence>
<dbReference type="PANTHER" id="PTHR44936:SF5">
    <property type="entry name" value="SENSOR HISTIDINE KINASE ENVZ"/>
    <property type="match status" value="1"/>
</dbReference>
<keyword evidence="9" id="KW-0547">Nucleotide-binding</keyword>
<dbReference type="Pfam" id="PF02518">
    <property type="entry name" value="HATPase_c"/>
    <property type="match status" value="1"/>
</dbReference>
<dbReference type="InterPro" id="IPR004358">
    <property type="entry name" value="Sig_transdc_His_kin-like_C"/>
</dbReference>
<dbReference type="SMART" id="SM00388">
    <property type="entry name" value="HisKA"/>
    <property type="match status" value="1"/>
</dbReference>
<keyword evidence="12 15" id="KW-1133">Transmembrane helix</keyword>
<keyword evidence="11" id="KW-0067">ATP-binding</keyword>
<dbReference type="InterPro" id="IPR036890">
    <property type="entry name" value="HATPase_C_sf"/>
</dbReference>
<dbReference type="InterPro" id="IPR036097">
    <property type="entry name" value="HisK_dim/P_sf"/>
</dbReference>
<dbReference type="SMART" id="SM00387">
    <property type="entry name" value="HATPase_c"/>
    <property type="match status" value="1"/>
</dbReference>
<comment type="caution">
    <text evidence="18">The sequence shown here is derived from an EMBL/GenBank/DDBJ whole genome shotgun (WGS) entry which is preliminary data.</text>
</comment>
<evidence type="ECO:0000313" key="18">
    <source>
        <dbReference type="EMBL" id="MEN5390248.1"/>
    </source>
</evidence>
<evidence type="ECO:0000256" key="7">
    <source>
        <dbReference type="ARBA" id="ARBA00022679"/>
    </source>
</evidence>
<keyword evidence="7" id="KW-0808">Transferase</keyword>